<reference evidence="2" key="1">
    <citation type="journal article" date="2014" name="Nat. Commun.">
        <title>The rainbow trout genome provides novel insights into evolution after whole-genome duplication in vertebrates.</title>
        <authorList>
            <person name="Berthelot C."/>
            <person name="Brunet F."/>
            <person name="Chalopin D."/>
            <person name="Juanchich A."/>
            <person name="Bernard M."/>
            <person name="Noel B."/>
            <person name="Bento P."/>
            <person name="Da Silva C."/>
            <person name="Labadie K."/>
            <person name="Alberti A."/>
            <person name="Aury J.M."/>
            <person name="Louis A."/>
            <person name="Dehais P."/>
            <person name="Bardou P."/>
            <person name="Montfort J."/>
            <person name="Klopp C."/>
            <person name="Cabau C."/>
            <person name="Gaspin C."/>
            <person name="Thorgaard G.H."/>
            <person name="Boussaha M."/>
            <person name="Quillet E."/>
            <person name="Guyomard R."/>
            <person name="Galiana D."/>
            <person name="Bobe J."/>
            <person name="Volff J.N."/>
            <person name="Genet C."/>
            <person name="Wincker P."/>
            <person name="Jaillon O."/>
            <person name="Roest Crollius H."/>
            <person name="Guiguen Y."/>
        </authorList>
    </citation>
    <scope>NUCLEOTIDE SEQUENCE [LARGE SCALE GENOMIC DNA]</scope>
</reference>
<accession>A0A060YSI3</accession>
<name>A0A060YSI3_ONCMY</name>
<feature type="compositionally biased region" description="Basic and acidic residues" evidence="1">
    <location>
        <begin position="835"/>
        <end position="845"/>
    </location>
</feature>
<feature type="region of interest" description="Disordered" evidence="1">
    <location>
        <begin position="395"/>
        <end position="479"/>
    </location>
</feature>
<feature type="compositionally biased region" description="Low complexity" evidence="1">
    <location>
        <begin position="801"/>
        <end position="816"/>
    </location>
</feature>
<dbReference type="EMBL" id="FR918574">
    <property type="protein sequence ID" value="CDQ94768.1"/>
    <property type="molecule type" value="Genomic_DNA"/>
</dbReference>
<feature type="compositionally biased region" description="Basic and acidic residues" evidence="1">
    <location>
        <begin position="637"/>
        <end position="665"/>
    </location>
</feature>
<evidence type="ECO:0000256" key="1">
    <source>
        <dbReference type="SAM" id="MobiDB-lite"/>
    </source>
</evidence>
<feature type="compositionally biased region" description="Low complexity" evidence="1">
    <location>
        <begin position="439"/>
        <end position="454"/>
    </location>
</feature>
<sequence length="870" mass="93520">MTTPLSGVSRVSKVNISSFISSPSGSQSSSRYCSTETLKEEDQASYANRRVNCNVTTPGSVVGASSSMLSKTYHGNFTMYRSPSFGHGDTFYPAPVRGQPRILPPVNPPSPATGDTGGVAREETTVFRRLLSGGVVGDKDKNRMSMSNPDIASETMSLLSFLKSDLSDLRVRKTDRSGVTEGSSTVYRMGSRGLYPGLRPSLKDLTATLRRAKSFTNSDKPVGRQHPAGSSAKRSSSEQCLDQDEERDGGRGAVPDREDRYVQEARQVIRDICQMSALEDVDNDDDDDFQQKGDSEENVFYDRSVDELSGHESSLTDEGIVTEPEAGLGDPERLFVRSSLGSSLARDVLGQPLTIWKQSALHEEEWPGEKRENPVSVPALGVESESIAVVTEMSGVNNNNSTSRRANVSQSASVPGLEAPPTPSAIRRRRKFSSTGNAGSDSSNGSTGESNGNGDVYRSLSDPMPHRRHSVSEEGNNSFSVDSNLLGSLSLSSKGTGGVGGGSVPESSSAADLSECTGSVASDLSLCSDGGLRDDYSNVIRNIVAEPGAMDRLMTDDKNNGKATKKKSFSDPSRRGDGPLLDEPGFKSHYHPKEPVSELDQPGQIPPSSSEPILSEQRDELWELGDECGHPLLSRHGNNEVRKFRSQSEREVHSCLHSDDTDRVGGGEILNSDLKLAELVSPGMGRRTNRKRPNWVTQSASEEPDHLEPGPEDQDQDQTDLTPPLPLVPPKPKTRSKHVRHASEPATFIPIFPPPQPQRAQGDPPSLLPACEPSILGKPTSEEAPSLEDVTKRYILALNAPGGESEPSGSESGSRGTVPVPDGSNSSPATPSGAREPRLQRKSSEELTTPAPQSAKPRVERRLNVCCCHG</sequence>
<organism evidence="2 3">
    <name type="scientific">Oncorhynchus mykiss</name>
    <name type="common">Rainbow trout</name>
    <name type="synonym">Salmo gairdneri</name>
    <dbReference type="NCBI Taxonomy" id="8022"/>
    <lineage>
        <taxon>Eukaryota</taxon>
        <taxon>Metazoa</taxon>
        <taxon>Chordata</taxon>
        <taxon>Craniata</taxon>
        <taxon>Vertebrata</taxon>
        <taxon>Euteleostomi</taxon>
        <taxon>Actinopterygii</taxon>
        <taxon>Neopterygii</taxon>
        <taxon>Teleostei</taxon>
        <taxon>Protacanthopterygii</taxon>
        <taxon>Salmoniformes</taxon>
        <taxon>Salmonidae</taxon>
        <taxon>Salmoninae</taxon>
        <taxon>Oncorhynchus</taxon>
    </lineage>
</organism>
<feature type="region of interest" description="Disordered" evidence="1">
    <location>
        <begin position="213"/>
        <end position="260"/>
    </location>
</feature>
<feature type="compositionally biased region" description="Low complexity" evidence="1">
    <location>
        <begin position="606"/>
        <end position="615"/>
    </location>
</feature>
<dbReference type="PaxDb" id="8022-A0A060YSI3"/>
<feature type="region of interest" description="Disordered" evidence="1">
    <location>
        <begin position="680"/>
        <end position="860"/>
    </location>
</feature>
<feature type="compositionally biased region" description="Polar residues" evidence="1">
    <location>
        <begin position="395"/>
        <end position="413"/>
    </location>
</feature>
<protein>
    <submittedName>
        <fullName evidence="2">Uncharacterized protein</fullName>
    </submittedName>
</protein>
<feature type="region of interest" description="Disordered" evidence="1">
    <location>
        <begin position="277"/>
        <end position="297"/>
    </location>
</feature>
<dbReference type="Proteomes" id="UP000193380">
    <property type="component" value="Unassembled WGS sequence"/>
</dbReference>
<feature type="region of interest" description="Disordered" evidence="1">
    <location>
        <begin position="551"/>
        <end position="668"/>
    </location>
</feature>
<feature type="compositionally biased region" description="Acidic residues" evidence="1">
    <location>
        <begin position="279"/>
        <end position="288"/>
    </location>
</feature>
<feature type="compositionally biased region" description="Basic and acidic residues" evidence="1">
    <location>
        <begin position="568"/>
        <end position="577"/>
    </location>
</feature>
<proteinExistence type="predicted"/>
<evidence type="ECO:0000313" key="2">
    <source>
        <dbReference type="EMBL" id="CDQ94768.1"/>
    </source>
</evidence>
<evidence type="ECO:0000313" key="3">
    <source>
        <dbReference type="Proteomes" id="UP000193380"/>
    </source>
</evidence>
<reference evidence="2" key="2">
    <citation type="submission" date="2014-03" db="EMBL/GenBank/DDBJ databases">
        <authorList>
            <person name="Genoscope - CEA"/>
        </authorList>
    </citation>
    <scope>NUCLEOTIDE SEQUENCE</scope>
</reference>
<feature type="compositionally biased region" description="Basic and acidic residues" evidence="1">
    <location>
        <begin position="248"/>
        <end position="260"/>
    </location>
</feature>
<dbReference type="AlphaFoldDB" id="A0A060YSI3"/>
<dbReference type="STRING" id="8022.A0A060YSI3"/>
<gene>
    <name evidence="2" type="ORF">GSONMT00004721001</name>
</gene>